<comment type="caution">
    <text evidence="21">The sequence shown here is derived from an EMBL/GenBank/DDBJ whole genome shotgun (WGS) entry which is preliminary data.</text>
</comment>
<evidence type="ECO:0000256" key="15">
    <source>
        <dbReference type="PROSITE-ProRule" id="PRU00377"/>
    </source>
</evidence>
<dbReference type="FunFam" id="2.10.25.10:FF:000122">
    <property type="entry name" value="Protein crumbs homolog 2"/>
    <property type="match status" value="1"/>
</dbReference>
<keyword evidence="5 16" id="KW-0732">Signal</keyword>
<keyword evidence="22" id="KW-1185">Reference proteome</keyword>
<feature type="disulfide bond" evidence="14">
    <location>
        <begin position="584"/>
        <end position="593"/>
    </location>
</feature>
<dbReference type="Pfam" id="PF21700">
    <property type="entry name" value="EGF_DL_JAG"/>
    <property type="match status" value="1"/>
</dbReference>
<feature type="domain" description="EGF-like" evidence="19">
    <location>
        <begin position="443"/>
        <end position="480"/>
    </location>
</feature>
<dbReference type="PROSITE" id="PS01187">
    <property type="entry name" value="EGF_CA"/>
    <property type="match status" value="2"/>
</dbReference>
<dbReference type="GO" id="GO:0019904">
    <property type="term" value="F:protein domain specific binding"/>
    <property type="evidence" value="ECO:0007669"/>
    <property type="project" value="UniProtKB-ARBA"/>
</dbReference>
<comment type="function">
    <text evidence="16">Putative Notch ligand involved in the mediation of Notch signaling.</text>
</comment>
<evidence type="ECO:0000256" key="6">
    <source>
        <dbReference type="ARBA" id="ARBA00022737"/>
    </source>
</evidence>
<dbReference type="SUPFAM" id="SSF57196">
    <property type="entry name" value="EGF/Laminin"/>
    <property type="match status" value="4"/>
</dbReference>
<dbReference type="GO" id="GO:0030182">
    <property type="term" value="P:neuron differentiation"/>
    <property type="evidence" value="ECO:0007669"/>
    <property type="project" value="UniProtKB-ARBA"/>
</dbReference>
<dbReference type="PRINTS" id="PR00010">
    <property type="entry name" value="EGFBLOOD"/>
</dbReference>
<dbReference type="Pfam" id="PF00008">
    <property type="entry name" value="EGF"/>
    <property type="match status" value="5"/>
</dbReference>
<comment type="subcellular location">
    <subcellularLocation>
        <location evidence="1 16">Membrane</location>
        <topology evidence="1 16">Single-pass type I membrane protein</topology>
    </subcellularLocation>
</comment>
<dbReference type="GO" id="GO:0030855">
    <property type="term" value="P:epithelial cell differentiation"/>
    <property type="evidence" value="ECO:0007669"/>
    <property type="project" value="UniProtKB-ARBA"/>
</dbReference>
<dbReference type="GO" id="GO:0016020">
    <property type="term" value="C:membrane"/>
    <property type="evidence" value="ECO:0007669"/>
    <property type="project" value="UniProtKB-SubCell"/>
</dbReference>
<dbReference type="GO" id="GO:0048646">
    <property type="term" value="P:anatomical structure formation involved in morphogenesis"/>
    <property type="evidence" value="ECO:0007669"/>
    <property type="project" value="UniProtKB-ARBA"/>
</dbReference>
<dbReference type="GO" id="GO:0030097">
    <property type="term" value="P:hemopoiesis"/>
    <property type="evidence" value="ECO:0007669"/>
    <property type="project" value="UniProtKB-ARBA"/>
</dbReference>
<evidence type="ECO:0000256" key="18">
    <source>
        <dbReference type="SAM" id="Phobius"/>
    </source>
</evidence>
<dbReference type="FunFam" id="2.10.25.10:FF:000064">
    <property type="entry name" value="Delta-like protein"/>
    <property type="match status" value="1"/>
</dbReference>
<dbReference type="InterPro" id="IPR009030">
    <property type="entry name" value="Growth_fac_rcpt_cys_sf"/>
</dbReference>
<keyword evidence="7" id="KW-0221">Differentiation</keyword>
<evidence type="ECO:0000256" key="17">
    <source>
        <dbReference type="SAM" id="MobiDB-lite"/>
    </source>
</evidence>
<dbReference type="GO" id="GO:0009952">
    <property type="term" value="P:anterior/posterior pattern specification"/>
    <property type="evidence" value="ECO:0007669"/>
    <property type="project" value="UniProtKB-ARBA"/>
</dbReference>
<evidence type="ECO:0000256" key="8">
    <source>
        <dbReference type="ARBA" id="ARBA00022837"/>
    </source>
</evidence>
<feature type="compositionally biased region" description="Basic residues" evidence="17">
    <location>
        <begin position="1"/>
        <end position="11"/>
    </location>
</feature>
<dbReference type="GO" id="GO:0035282">
    <property type="term" value="P:segmentation"/>
    <property type="evidence" value="ECO:0007669"/>
    <property type="project" value="UniProtKB-ARBA"/>
</dbReference>
<name>A0AAW0MUE7_9GOBI</name>
<dbReference type="InterPro" id="IPR000152">
    <property type="entry name" value="EGF-type_Asp/Asn_hydroxyl_site"/>
</dbReference>
<evidence type="ECO:0000259" key="20">
    <source>
        <dbReference type="PROSITE" id="PS51051"/>
    </source>
</evidence>
<feature type="domain" description="EGF-like" evidence="19">
    <location>
        <begin position="558"/>
        <end position="594"/>
    </location>
</feature>
<dbReference type="PROSITE" id="PS01186">
    <property type="entry name" value="EGF_2"/>
    <property type="match status" value="5"/>
</dbReference>
<feature type="disulfide bond" evidence="14">
    <location>
        <begin position="393"/>
        <end position="402"/>
    </location>
</feature>
<feature type="disulfide bond" evidence="15">
    <location>
        <begin position="269"/>
        <end position="281"/>
    </location>
</feature>
<dbReference type="FunFam" id="2.60.40.3510:FF:000004">
    <property type="entry name" value="Delta-like protein"/>
    <property type="match status" value="1"/>
</dbReference>
<dbReference type="InterPro" id="IPR000742">
    <property type="entry name" value="EGF"/>
</dbReference>
<gene>
    <name evidence="21" type="ORF">WMY93_028921</name>
</gene>
<dbReference type="AlphaFoldDB" id="A0AAW0MUE7"/>
<evidence type="ECO:0000256" key="9">
    <source>
        <dbReference type="ARBA" id="ARBA00022843"/>
    </source>
</evidence>
<reference evidence="22" key="1">
    <citation type="submission" date="2024-04" db="EMBL/GenBank/DDBJ databases">
        <title>Salinicola lusitanus LLJ914,a marine bacterium isolated from the Okinawa Trough.</title>
        <authorList>
            <person name="Li J."/>
        </authorList>
    </citation>
    <scope>NUCLEOTIDE SEQUENCE [LARGE SCALE GENOMIC DNA]</scope>
</reference>
<keyword evidence="9" id="KW-0832">Ubl conjugation</keyword>
<sequence>MKKKGNKTREKRNKENEIDRKRLRRREKYWRERQSRTREGERAERTRQREREGERQSRKKEREREERERDSTRTSCVIWIQTLFGDVSLGPARFLREDNMTRLQLPCLALLLCAQSVFTAGVFELKIDSFSSSRGVCSSSSDCQVFFRICLKHTQDVINPEPPCTYGDKLTDIYNIDSVSGNAAILIPFHFKWPGTFSLIVEAWKAESAQSEATENQNNLITRLATGRTLSIEQEWSQDVHFGDNSELRFSYHVMCSEFYHGKACAAYCRPRNDTFGHYTCDAEGARQCLDGWTGEYCADPICAVGCSGRHGFCEAPGECVCRQGWQGERCDECARHPGCVHGTCSQPWQCNCKEGWGGLYCDQDLNYCTNHKPCQNDAACTNTGQGSYTCACKPGFTGINCEIESNECDSNPCKNGGSCSDLVNDYSCTCPQGFYGKNCEISAMTCADGPCFNGGTCIENENGGYSCRCLPDFTGSNCEKKLDRCSSNPCANGAPCLDVGNRFVCQCRPGFSGFRCETNIDDCASNPCKNSGTCIDGNNDYSCSCTLGYAGKDCSIRDSPCTNFPCENGGTCYAHFSGPVCQCSASYMGARCEFKVETKFDEPKQPPSPTPVLMVAFALGFVTLALLMAAAVFILRQLRKGSLLAATTSVKNDLEMVNNRNAVIGGGAPNNGAILKEKEAFLIPGPNTKVTNKKAALEKGSENNKNKMADCNLAKDDNNKFDFKKRESTIIVPQMNFGKDNLYHPIYIIPDQLEQCVIATEV</sequence>
<keyword evidence="2 16" id="KW-0217">Developmental protein</keyword>
<dbReference type="Gene3D" id="2.10.25.10">
    <property type="entry name" value="Laminin"/>
    <property type="match status" value="7"/>
</dbReference>
<feature type="domain" description="EGF-like" evidence="19">
    <location>
        <begin position="520"/>
        <end position="556"/>
    </location>
</feature>
<keyword evidence="6 16" id="KW-0677">Repeat</keyword>
<accession>A0AAW0MUE7</accession>
<evidence type="ECO:0000256" key="2">
    <source>
        <dbReference type="ARBA" id="ARBA00022473"/>
    </source>
</evidence>
<dbReference type="PROSITE" id="PS51051">
    <property type="entry name" value="DSL"/>
    <property type="match status" value="1"/>
</dbReference>
<dbReference type="Pfam" id="PF01414">
    <property type="entry name" value="DSL"/>
    <property type="match status" value="1"/>
</dbReference>
<dbReference type="SMART" id="SM00051">
    <property type="entry name" value="DSL"/>
    <property type="match status" value="1"/>
</dbReference>
<dbReference type="InterPro" id="IPR013032">
    <property type="entry name" value="EGF-like_CS"/>
</dbReference>
<evidence type="ECO:0000256" key="3">
    <source>
        <dbReference type="ARBA" id="ARBA00022536"/>
    </source>
</evidence>
<feature type="domain" description="EGF-like" evidence="19">
    <location>
        <begin position="482"/>
        <end position="518"/>
    </location>
</feature>
<evidence type="ECO:0000256" key="10">
    <source>
        <dbReference type="ARBA" id="ARBA00022989"/>
    </source>
</evidence>
<feature type="disulfide bond" evidence="14">
    <location>
        <begin position="431"/>
        <end position="440"/>
    </location>
</feature>
<dbReference type="Pfam" id="PF12661">
    <property type="entry name" value="hEGF"/>
    <property type="match status" value="1"/>
</dbReference>
<feature type="disulfide bond" evidence="14">
    <location>
        <begin position="546"/>
        <end position="555"/>
    </location>
</feature>
<evidence type="ECO:0000256" key="1">
    <source>
        <dbReference type="ARBA" id="ARBA00004479"/>
    </source>
</evidence>
<dbReference type="Pfam" id="PF07657">
    <property type="entry name" value="MNNL"/>
    <property type="match status" value="1"/>
</dbReference>
<evidence type="ECO:0000256" key="5">
    <source>
        <dbReference type="ARBA" id="ARBA00022729"/>
    </source>
</evidence>
<dbReference type="Gene3D" id="2.10.25.140">
    <property type="match status" value="1"/>
</dbReference>
<feature type="transmembrane region" description="Helical" evidence="18">
    <location>
        <begin position="613"/>
        <end position="636"/>
    </location>
</feature>
<dbReference type="SUPFAM" id="SSF57184">
    <property type="entry name" value="Growth factor receptor domain"/>
    <property type="match status" value="1"/>
</dbReference>
<evidence type="ECO:0000256" key="12">
    <source>
        <dbReference type="ARBA" id="ARBA00023157"/>
    </source>
</evidence>
<proteinExistence type="predicted"/>
<feature type="domain" description="DSL" evidence="20">
    <location>
        <begin position="254"/>
        <end position="298"/>
    </location>
</feature>
<evidence type="ECO:0000259" key="19">
    <source>
        <dbReference type="PROSITE" id="PS50026"/>
    </source>
</evidence>
<comment type="caution">
    <text evidence="14">Lacks conserved residue(s) required for the propagation of feature annotation.</text>
</comment>
<dbReference type="InterPro" id="IPR001774">
    <property type="entry name" value="DSL"/>
</dbReference>
<dbReference type="InterPro" id="IPR011651">
    <property type="entry name" value="Notch_ligand_N"/>
</dbReference>
<dbReference type="GO" id="GO:0005509">
    <property type="term" value="F:calcium ion binding"/>
    <property type="evidence" value="ECO:0007669"/>
    <property type="project" value="InterPro"/>
</dbReference>
<feature type="disulfide bond" evidence="14">
    <location>
        <begin position="508"/>
        <end position="517"/>
    </location>
</feature>
<keyword evidence="12 14" id="KW-1015">Disulfide bond</keyword>
<dbReference type="FunFam" id="2.10.25.10:FF:000012">
    <property type="entry name" value="Delta-like protein"/>
    <property type="match status" value="2"/>
</dbReference>
<dbReference type="InterPro" id="IPR001881">
    <property type="entry name" value="EGF-like_Ca-bd_dom"/>
</dbReference>
<keyword evidence="8" id="KW-0106">Calcium</keyword>
<dbReference type="GO" id="GO:0007219">
    <property type="term" value="P:Notch signaling pathway"/>
    <property type="evidence" value="ECO:0007669"/>
    <property type="project" value="InterPro"/>
</dbReference>
<feature type="disulfide bond" evidence="15">
    <location>
        <begin position="289"/>
        <end position="298"/>
    </location>
</feature>
<dbReference type="GO" id="GO:0035239">
    <property type="term" value="P:tube morphogenesis"/>
    <property type="evidence" value="ECO:0007669"/>
    <property type="project" value="UniProtKB-ARBA"/>
</dbReference>
<keyword evidence="4 16" id="KW-0812">Transmembrane</keyword>
<dbReference type="Proteomes" id="UP001460270">
    <property type="component" value="Unassembled WGS sequence"/>
</dbReference>
<dbReference type="SMART" id="SM00179">
    <property type="entry name" value="EGF_CA"/>
    <property type="match status" value="6"/>
</dbReference>
<dbReference type="FunFam" id="2.10.25.140:FF:000001">
    <property type="entry name" value="Delta-like protein"/>
    <property type="match status" value="1"/>
</dbReference>
<dbReference type="FunFam" id="2.10.25.10:FF:000018">
    <property type="entry name" value="Delta-like 1"/>
    <property type="match status" value="1"/>
</dbReference>
<feature type="domain" description="EGF-like" evidence="19">
    <location>
        <begin position="365"/>
        <end position="403"/>
    </location>
</feature>
<organism evidence="21 22">
    <name type="scientific">Mugilogobius chulae</name>
    <name type="common">yellowstripe goby</name>
    <dbReference type="NCBI Taxonomy" id="88201"/>
    <lineage>
        <taxon>Eukaryota</taxon>
        <taxon>Metazoa</taxon>
        <taxon>Chordata</taxon>
        <taxon>Craniata</taxon>
        <taxon>Vertebrata</taxon>
        <taxon>Euteleostomi</taxon>
        <taxon>Actinopterygii</taxon>
        <taxon>Neopterygii</taxon>
        <taxon>Teleostei</taxon>
        <taxon>Neoteleostei</taxon>
        <taxon>Acanthomorphata</taxon>
        <taxon>Gobiaria</taxon>
        <taxon>Gobiiformes</taxon>
        <taxon>Gobioidei</taxon>
        <taxon>Gobiidae</taxon>
        <taxon>Gobionellinae</taxon>
        <taxon>Mugilogobius</taxon>
    </lineage>
</organism>
<dbReference type="PROSITE" id="PS50026">
    <property type="entry name" value="EGF_3"/>
    <property type="match status" value="6"/>
</dbReference>
<dbReference type="GO" id="GO:0007417">
    <property type="term" value="P:central nervous system development"/>
    <property type="evidence" value="ECO:0007669"/>
    <property type="project" value="UniProtKB-ARBA"/>
</dbReference>
<evidence type="ECO:0000256" key="4">
    <source>
        <dbReference type="ARBA" id="ARBA00022692"/>
    </source>
</evidence>
<dbReference type="FunFam" id="2.10.25.10:FF:000143">
    <property type="entry name" value="Protein crumbs 1"/>
    <property type="match status" value="1"/>
</dbReference>
<feature type="domain" description="EGF-like" evidence="19">
    <location>
        <begin position="405"/>
        <end position="441"/>
    </location>
</feature>
<keyword evidence="10 16" id="KW-1133">Transmembrane helix</keyword>
<evidence type="ECO:0000256" key="13">
    <source>
        <dbReference type="ARBA" id="ARBA00023180"/>
    </source>
</evidence>
<dbReference type="EMBL" id="JBBPFD010000021">
    <property type="protein sequence ID" value="KAK7882747.1"/>
    <property type="molecule type" value="Genomic_DNA"/>
</dbReference>
<dbReference type="InterPro" id="IPR051022">
    <property type="entry name" value="Notch_Cell-Fate_Det"/>
</dbReference>
<feature type="disulfide bond" evidence="14">
    <location>
        <begin position="470"/>
        <end position="479"/>
    </location>
</feature>
<dbReference type="InterPro" id="IPR018097">
    <property type="entry name" value="EGF_Ca-bd_CS"/>
</dbReference>
<feature type="disulfide bond" evidence="15">
    <location>
        <begin position="256"/>
        <end position="265"/>
    </location>
</feature>
<keyword evidence="13" id="KW-0325">Glycoprotein</keyword>
<dbReference type="PROSITE" id="PS00022">
    <property type="entry name" value="EGF_1"/>
    <property type="match status" value="8"/>
</dbReference>
<dbReference type="GO" id="GO:0048863">
    <property type="term" value="P:stem cell differentiation"/>
    <property type="evidence" value="ECO:0007669"/>
    <property type="project" value="UniProtKB-ARBA"/>
</dbReference>
<protein>
    <recommendedName>
        <fullName evidence="16">Delta-like protein</fullName>
    </recommendedName>
</protein>
<evidence type="ECO:0000256" key="7">
    <source>
        <dbReference type="ARBA" id="ARBA00022782"/>
    </source>
</evidence>
<dbReference type="CDD" id="cd00054">
    <property type="entry name" value="EGF_CA"/>
    <property type="match status" value="5"/>
</dbReference>
<dbReference type="SMART" id="SM00181">
    <property type="entry name" value="EGF"/>
    <property type="match status" value="9"/>
</dbReference>
<dbReference type="GO" id="GO:0048513">
    <property type="term" value="P:animal organ development"/>
    <property type="evidence" value="ECO:0007669"/>
    <property type="project" value="UniProtKB-ARBA"/>
</dbReference>
<dbReference type="Gene3D" id="2.60.40.3510">
    <property type="match status" value="1"/>
</dbReference>
<evidence type="ECO:0000313" key="22">
    <source>
        <dbReference type="Proteomes" id="UP001460270"/>
    </source>
</evidence>
<dbReference type="PROSITE" id="PS00010">
    <property type="entry name" value="ASX_HYDROXYL"/>
    <property type="match status" value="3"/>
</dbReference>
<feature type="region of interest" description="Disordered" evidence="17">
    <location>
        <begin position="31"/>
        <end position="67"/>
    </location>
</feature>
<evidence type="ECO:0000256" key="14">
    <source>
        <dbReference type="PROSITE-ProRule" id="PRU00076"/>
    </source>
</evidence>
<keyword evidence="3 14" id="KW-0245">EGF-like domain</keyword>
<evidence type="ECO:0000256" key="16">
    <source>
        <dbReference type="RuleBase" id="RU280815"/>
    </source>
</evidence>
<feature type="region of interest" description="Disordered" evidence="17">
    <location>
        <begin position="1"/>
        <end position="20"/>
    </location>
</feature>
<evidence type="ECO:0000256" key="11">
    <source>
        <dbReference type="ARBA" id="ARBA00023136"/>
    </source>
</evidence>
<keyword evidence="11 16" id="KW-0472">Membrane</keyword>
<dbReference type="PANTHER" id="PTHR24049">
    <property type="entry name" value="CRUMBS FAMILY MEMBER"/>
    <property type="match status" value="1"/>
</dbReference>
<evidence type="ECO:0000313" key="21">
    <source>
        <dbReference type="EMBL" id="KAK7882747.1"/>
    </source>
</evidence>